<name>A0A977KBT3_9CREN</name>
<organism evidence="1 2">
    <name type="scientific">Ignicoccus pacificus DSM 13166</name>
    <dbReference type="NCBI Taxonomy" id="940294"/>
    <lineage>
        <taxon>Archaea</taxon>
        <taxon>Thermoproteota</taxon>
        <taxon>Thermoprotei</taxon>
        <taxon>Desulfurococcales</taxon>
        <taxon>Desulfurococcaceae</taxon>
        <taxon>Ignicoccus</taxon>
    </lineage>
</organism>
<reference evidence="1" key="1">
    <citation type="submission" date="2013-11" db="EMBL/GenBank/DDBJ databases">
        <title>Comparative genomics of Ignicoccus.</title>
        <authorList>
            <person name="Podar M."/>
        </authorList>
    </citation>
    <scope>NUCLEOTIDE SEQUENCE</scope>
    <source>
        <strain evidence="1">DSM 13166</strain>
    </source>
</reference>
<gene>
    <name evidence="1" type="ORF">IPA_08030</name>
</gene>
<protein>
    <submittedName>
        <fullName evidence="1">Uncharacterized protein</fullName>
    </submittedName>
</protein>
<evidence type="ECO:0000313" key="1">
    <source>
        <dbReference type="EMBL" id="UXD22762.1"/>
    </source>
</evidence>
<proteinExistence type="predicted"/>
<evidence type="ECO:0000313" key="2">
    <source>
        <dbReference type="Proteomes" id="UP001063698"/>
    </source>
</evidence>
<accession>A0A977KBT3</accession>
<dbReference type="KEGG" id="ipc:IPA_08030"/>
<dbReference type="EMBL" id="CP006868">
    <property type="protein sequence ID" value="UXD22762.1"/>
    <property type="molecule type" value="Genomic_DNA"/>
</dbReference>
<sequence length="179" mass="19814">MKLVSIVGDSPTGPLEVLEYLYRKGEEPTRLVIVFPKDKAKIAEIVELAILVGIKDVIPTTLLIDRVILEKSDADNKVELQDMKDTIDANVDPGDFVDISGAPKLPAALGAVVARDKEAHLVYVPQAEEKEEVMKAYEELGKMDLKKAIAEFRASGKIDEELRKLLEKVVLKKPKVIIL</sequence>
<dbReference type="AlphaFoldDB" id="A0A977KBT3"/>
<keyword evidence="2" id="KW-1185">Reference proteome</keyword>
<dbReference type="Proteomes" id="UP001063698">
    <property type="component" value="Chromosome"/>
</dbReference>